<accession>A0AAD7VBM7</accession>
<dbReference type="RefSeq" id="XP_058347131.1">
    <property type="nucleotide sequence ID" value="XM_058482000.1"/>
</dbReference>
<evidence type="ECO:0000256" key="1">
    <source>
        <dbReference type="SAM" id="MobiDB-lite"/>
    </source>
</evidence>
<organism evidence="2 3">
    <name type="scientific">Lichtheimia ornata</name>
    <dbReference type="NCBI Taxonomy" id="688661"/>
    <lineage>
        <taxon>Eukaryota</taxon>
        <taxon>Fungi</taxon>
        <taxon>Fungi incertae sedis</taxon>
        <taxon>Mucoromycota</taxon>
        <taxon>Mucoromycotina</taxon>
        <taxon>Mucoromycetes</taxon>
        <taxon>Mucorales</taxon>
        <taxon>Lichtheimiaceae</taxon>
        <taxon>Lichtheimia</taxon>
    </lineage>
</organism>
<feature type="region of interest" description="Disordered" evidence="1">
    <location>
        <begin position="50"/>
        <end position="70"/>
    </location>
</feature>
<dbReference type="GeneID" id="83209329"/>
<keyword evidence="3" id="KW-1185">Reference proteome</keyword>
<gene>
    <name evidence="2" type="ORF">O0I10_001911</name>
</gene>
<feature type="compositionally biased region" description="Polar residues" evidence="1">
    <location>
        <begin position="53"/>
        <end position="70"/>
    </location>
</feature>
<reference evidence="2 3" key="1">
    <citation type="submission" date="2023-03" db="EMBL/GenBank/DDBJ databases">
        <title>Genome sequence of Lichtheimia ornata CBS 291.66.</title>
        <authorList>
            <person name="Mohabir J.T."/>
            <person name="Shea T.P."/>
            <person name="Kurbessoian T."/>
            <person name="Berby B."/>
            <person name="Fontaine J."/>
            <person name="Livny J."/>
            <person name="Gnirke A."/>
            <person name="Stajich J.E."/>
            <person name="Cuomo C.A."/>
        </authorList>
    </citation>
    <scope>NUCLEOTIDE SEQUENCE [LARGE SCALE GENOMIC DNA]</scope>
    <source>
        <strain evidence="2">CBS 291.66</strain>
    </source>
</reference>
<protein>
    <submittedName>
        <fullName evidence="2">Uncharacterized protein</fullName>
    </submittedName>
</protein>
<dbReference type="Proteomes" id="UP001234581">
    <property type="component" value="Unassembled WGS sequence"/>
</dbReference>
<dbReference type="EMBL" id="JARTCD010000005">
    <property type="protein sequence ID" value="KAJ8662218.1"/>
    <property type="molecule type" value="Genomic_DNA"/>
</dbReference>
<name>A0AAD7VBM7_9FUNG</name>
<sequence length="70" mass="7976">MDSSALGRLDQRVEQLLSSMQQTTNDLRDMRASLLHRSRILYDMVDTLESMRDSTQSDDQPARTSDNGNT</sequence>
<comment type="caution">
    <text evidence="2">The sequence shown here is derived from an EMBL/GenBank/DDBJ whole genome shotgun (WGS) entry which is preliminary data.</text>
</comment>
<proteinExistence type="predicted"/>
<evidence type="ECO:0000313" key="3">
    <source>
        <dbReference type="Proteomes" id="UP001234581"/>
    </source>
</evidence>
<evidence type="ECO:0000313" key="2">
    <source>
        <dbReference type="EMBL" id="KAJ8662218.1"/>
    </source>
</evidence>
<dbReference type="AlphaFoldDB" id="A0AAD7VBM7"/>